<name>A0A1L7XIV6_9HELO</name>
<evidence type="ECO:0000256" key="4">
    <source>
        <dbReference type="ARBA" id="ARBA00023269"/>
    </source>
</evidence>
<dbReference type="Pfam" id="PF00125">
    <property type="entry name" value="Histone"/>
    <property type="match status" value="1"/>
</dbReference>
<dbReference type="EMBL" id="FJOG01000028">
    <property type="protein sequence ID" value="CZR64887.1"/>
    <property type="molecule type" value="Genomic_DNA"/>
</dbReference>
<dbReference type="GO" id="GO:0046982">
    <property type="term" value="F:protein heterodimerization activity"/>
    <property type="evidence" value="ECO:0007669"/>
    <property type="project" value="InterPro"/>
</dbReference>
<comment type="subcellular location">
    <subcellularLocation>
        <location evidence="1">Chromosome</location>
    </subcellularLocation>
</comment>
<evidence type="ECO:0000259" key="5">
    <source>
        <dbReference type="Pfam" id="PF00125"/>
    </source>
</evidence>
<sequence length="170" mass="19856">MLIGFWREHVLTLVYQGVNNEHMFTLTSISTTDFCLRGQRGALQMMKSEKRRGIRALHEIQRYQSSTELLISKAAIKRVVDELCQDLYPPNVRCRLDPTALNALQEAAEDLLVELLEDTKLMAQHRDKSTITSRDMQLAWRFLSREIRSYSIQRPKIRSQLVDRTKKHKA</sequence>
<dbReference type="GO" id="GO:0000786">
    <property type="term" value="C:nucleosome"/>
    <property type="evidence" value="ECO:0007669"/>
    <property type="project" value="UniProtKB-KW"/>
</dbReference>
<reference evidence="6 7" key="1">
    <citation type="submission" date="2016-03" db="EMBL/GenBank/DDBJ databases">
        <authorList>
            <person name="Ploux O."/>
        </authorList>
    </citation>
    <scope>NUCLEOTIDE SEQUENCE [LARGE SCALE GENOMIC DNA]</scope>
    <source>
        <strain evidence="6 7">UAMH 11012</strain>
    </source>
</reference>
<dbReference type="InterPro" id="IPR000164">
    <property type="entry name" value="Histone_H3/CENP-A"/>
</dbReference>
<proteinExistence type="inferred from homology"/>
<protein>
    <recommendedName>
        <fullName evidence="5">Core Histone H2A/H2B/H3 domain-containing protein</fullName>
    </recommendedName>
</protein>
<dbReference type="GO" id="GO:0030527">
    <property type="term" value="F:structural constituent of chromatin"/>
    <property type="evidence" value="ECO:0007669"/>
    <property type="project" value="InterPro"/>
</dbReference>
<evidence type="ECO:0000256" key="1">
    <source>
        <dbReference type="ARBA" id="ARBA00004286"/>
    </source>
</evidence>
<gene>
    <name evidence="6" type="ORF">PAC_14787</name>
</gene>
<evidence type="ECO:0000256" key="3">
    <source>
        <dbReference type="ARBA" id="ARBA00022454"/>
    </source>
</evidence>
<keyword evidence="4" id="KW-0238">DNA-binding</keyword>
<dbReference type="InterPro" id="IPR007125">
    <property type="entry name" value="H2A/H2B/H3"/>
</dbReference>
<dbReference type="SMART" id="SM00428">
    <property type="entry name" value="H3"/>
    <property type="match status" value="1"/>
</dbReference>
<dbReference type="PRINTS" id="PR00622">
    <property type="entry name" value="HISTONEH3"/>
</dbReference>
<dbReference type="Gene3D" id="1.10.20.10">
    <property type="entry name" value="Histone, subunit A"/>
    <property type="match status" value="1"/>
</dbReference>
<evidence type="ECO:0000313" key="6">
    <source>
        <dbReference type="EMBL" id="CZR64887.1"/>
    </source>
</evidence>
<accession>A0A1L7XIV6</accession>
<dbReference type="Proteomes" id="UP000184330">
    <property type="component" value="Unassembled WGS sequence"/>
</dbReference>
<dbReference type="GO" id="GO:0003677">
    <property type="term" value="F:DNA binding"/>
    <property type="evidence" value="ECO:0007669"/>
    <property type="project" value="InterPro"/>
</dbReference>
<dbReference type="SUPFAM" id="SSF47113">
    <property type="entry name" value="Histone-fold"/>
    <property type="match status" value="1"/>
</dbReference>
<comment type="similarity">
    <text evidence="2">Belongs to the histone H3 family.</text>
</comment>
<feature type="domain" description="Core Histone H2A/H2B/H3" evidence="5">
    <location>
        <begin position="55"/>
        <end position="141"/>
    </location>
</feature>
<dbReference type="InterPro" id="IPR009072">
    <property type="entry name" value="Histone-fold"/>
</dbReference>
<keyword evidence="4" id="KW-0544">Nucleosome core</keyword>
<keyword evidence="7" id="KW-1185">Reference proteome</keyword>
<dbReference type="PANTHER" id="PTHR11426">
    <property type="entry name" value="HISTONE H3"/>
    <property type="match status" value="1"/>
</dbReference>
<organism evidence="6 7">
    <name type="scientific">Phialocephala subalpina</name>
    <dbReference type="NCBI Taxonomy" id="576137"/>
    <lineage>
        <taxon>Eukaryota</taxon>
        <taxon>Fungi</taxon>
        <taxon>Dikarya</taxon>
        <taxon>Ascomycota</taxon>
        <taxon>Pezizomycotina</taxon>
        <taxon>Leotiomycetes</taxon>
        <taxon>Helotiales</taxon>
        <taxon>Mollisiaceae</taxon>
        <taxon>Phialocephala</taxon>
        <taxon>Phialocephala fortinii species complex</taxon>
    </lineage>
</organism>
<dbReference type="AlphaFoldDB" id="A0A1L7XIV6"/>
<dbReference type="STRING" id="576137.A0A1L7XIV6"/>
<evidence type="ECO:0000256" key="2">
    <source>
        <dbReference type="ARBA" id="ARBA00010343"/>
    </source>
</evidence>
<keyword evidence="3" id="KW-0158">Chromosome</keyword>
<evidence type="ECO:0000313" key="7">
    <source>
        <dbReference type="Proteomes" id="UP000184330"/>
    </source>
</evidence>